<organism evidence="1 2">
    <name type="scientific">Pelotomaculum schinkii</name>
    <dbReference type="NCBI Taxonomy" id="78350"/>
    <lineage>
        <taxon>Bacteria</taxon>
        <taxon>Bacillati</taxon>
        <taxon>Bacillota</taxon>
        <taxon>Clostridia</taxon>
        <taxon>Eubacteriales</taxon>
        <taxon>Desulfotomaculaceae</taxon>
        <taxon>Pelotomaculum</taxon>
    </lineage>
</organism>
<dbReference type="Gene3D" id="3.10.520.10">
    <property type="entry name" value="ApbE-like domains"/>
    <property type="match status" value="1"/>
</dbReference>
<dbReference type="AlphaFoldDB" id="A0A4Y7REH5"/>
<evidence type="ECO:0000313" key="2">
    <source>
        <dbReference type="Proteomes" id="UP000298324"/>
    </source>
</evidence>
<sequence>MEYLKRTYRTLFRQDDLVHFQVVVRQTDLDIGVRRERFSPELANWVEKLLRELREPFEVYTKKHPAFLHSLVPCAPLSGAPPIAVDMAQAARLAGVGPMAAVAGAFAQYIGRALARRSKDFIVENGGDIYLRSTRRRKIGIFAGASPLSNRIALEIKPEDTPIGICTSSGTVGPSLSKGCADAAVILSPSAILADAVATAAGNMVQDSGDVQTAAEFATAIEGVTGAVIIKDDRLAACGKLKLVPLVSNSQ</sequence>
<gene>
    <name evidence="1" type="ORF">Psch_00655</name>
</gene>
<dbReference type="InterPro" id="IPR007183">
    <property type="entry name" value="UPF0280"/>
</dbReference>
<keyword evidence="2" id="KW-1185">Reference proteome</keyword>
<dbReference type="EMBL" id="QFGA01000001">
    <property type="protein sequence ID" value="TEB07112.1"/>
    <property type="molecule type" value="Genomic_DNA"/>
</dbReference>
<evidence type="ECO:0000313" key="1">
    <source>
        <dbReference type="EMBL" id="TEB07112.1"/>
    </source>
</evidence>
<dbReference type="PIRSF" id="PIRSF006421">
    <property type="entry name" value="UCP006421"/>
    <property type="match status" value="1"/>
</dbReference>
<dbReference type="NCBIfam" id="NF003323">
    <property type="entry name" value="PRK04334.1-3"/>
    <property type="match status" value="1"/>
</dbReference>
<name>A0A4Y7REH5_9FIRM</name>
<accession>A0A4Y7REH5</accession>
<proteinExistence type="predicted"/>
<dbReference type="RefSeq" id="WP_190239097.1">
    <property type="nucleotide sequence ID" value="NZ_QFGA01000001.1"/>
</dbReference>
<reference evidence="1 2" key="1">
    <citation type="journal article" date="2018" name="Environ. Microbiol.">
        <title>Novel energy conservation strategies and behaviour of Pelotomaculum schinkii driving syntrophic propionate catabolism.</title>
        <authorList>
            <person name="Hidalgo-Ahumada C.A.P."/>
            <person name="Nobu M.K."/>
            <person name="Narihiro T."/>
            <person name="Tamaki H."/>
            <person name="Liu W.T."/>
            <person name="Kamagata Y."/>
            <person name="Stams A.J.M."/>
            <person name="Imachi H."/>
            <person name="Sousa D.Z."/>
        </authorList>
    </citation>
    <scope>NUCLEOTIDE SEQUENCE [LARGE SCALE GENOMIC DNA]</scope>
    <source>
        <strain evidence="1 2">HH</strain>
    </source>
</reference>
<dbReference type="SUPFAM" id="SSF143631">
    <property type="entry name" value="ApbE-like"/>
    <property type="match status" value="1"/>
</dbReference>
<dbReference type="Proteomes" id="UP000298324">
    <property type="component" value="Unassembled WGS sequence"/>
</dbReference>
<protein>
    <submittedName>
        <fullName evidence="1">Uncharacterized protein</fullName>
    </submittedName>
</protein>
<dbReference type="InterPro" id="IPR003374">
    <property type="entry name" value="ApbE-like_sf"/>
</dbReference>
<comment type="caution">
    <text evidence="1">The sequence shown here is derived from an EMBL/GenBank/DDBJ whole genome shotgun (WGS) entry which is preliminary data.</text>
</comment>